<dbReference type="EMBL" id="BMQB01000011">
    <property type="protein sequence ID" value="GGK07613.1"/>
    <property type="molecule type" value="Genomic_DNA"/>
</dbReference>
<dbReference type="Proteomes" id="UP000649739">
    <property type="component" value="Unassembled WGS sequence"/>
</dbReference>
<sequence length="52" mass="5759">MSDDANGNGPHCTCPCTRPHAWLRSFTIEAVLRLVQIGLLDVLANPDLWSRP</sequence>
<protein>
    <submittedName>
        <fullName evidence="1">Uncharacterized protein</fullName>
    </submittedName>
</protein>
<reference evidence="1" key="2">
    <citation type="submission" date="2020-09" db="EMBL/GenBank/DDBJ databases">
        <authorList>
            <person name="Sun Q."/>
            <person name="Ohkuma M."/>
        </authorList>
    </citation>
    <scope>NUCLEOTIDE SEQUENCE</scope>
    <source>
        <strain evidence="1">JCM 3090</strain>
    </source>
</reference>
<comment type="caution">
    <text evidence="1">The sequence shown here is derived from an EMBL/GenBank/DDBJ whole genome shotgun (WGS) entry which is preliminary data.</text>
</comment>
<reference evidence="1" key="1">
    <citation type="journal article" date="2014" name="Int. J. Syst. Evol. Microbiol.">
        <title>Complete genome sequence of Corynebacterium casei LMG S-19264T (=DSM 44701T), isolated from a smear-ripened cheese.</title>
        <authorList>
            <consortium name="US DOE Joint Genome Institute (JGI-PGF)"/>
            <person name="Walter F."/>
            <person name="Albersmeier A."/>
            <person name="Kalinowski J."/>
            <person name="Ruckert C."/>
        </authorList>
    </citation>
    <scope>NUCLEOTIDE SEQUENCE</scope>
    <source>
        <strain evidence="1">JCM 3090</strain>
    </source>
</reference>
<evidence type="ECO:0000313" key="2">
    <source>
        <dbReference type="Proteomes" id="UP000649739"/>
    </source>
</evidence>
<keyword evidence="2" id="KW-1185">Reference proteome</keyword>
<name>A0A8J3BAP4_9ACTN</name>
<gene>
    <name evidence="1" type="ORF">GCM10010123_41970</name>
</gene>
<evidence type="ECO:0000313" key="1">
    <source>
        <dbReference type="EMBL" id="GGK07613.1"/>
    </source>
</evidence>
<dbReference type="AlphaFoldDB" id="A0A8J3BAP4"/>
<dbReference type="RefSeq" id="WP_189171917.1">
    <property type="nucleotide sequence ID" value="NZ_BMQB01000011.1"/>
</dbReference>
<proteinExistence type="predicted"/>
<accession>A0A8J3BAP4</accession>
<organism evidence="1 2">
    <name type="scientific">Pilimelia anulata</name>
    <dbReference type="NCBI Taxonomy" id="53371"/>
    <lineage>
        <taxon>Bacteria</taxon>
        <taxon>Bacillati</taxon>
        <taxon>Actinomycetota</taxon>
        <taxon>Actinomycetes</taxon>
        <taxon>Micromonosporales</taxon>
        <taxon>Micromonosporaceae</taxon>
        <taxon>Pilimelia</taxon>
    </lineage>
</organism>